<dbReference type="GO" id="GO:0003824">
    <property type="term" value="F:catalytic activity"/>
    <property type="evidence" value="ECO:0007669"/>
    <property type="project" value="InterPro"/>
</dbReference>
<dbReference type="AlphaFoldDB" id="A0A2T5P630"/>
<dbReference type="RefSeq" id="WP_108107643.1">
    <property type="nucleotide sequence ID" value="NZ_QASN01000020.1"/>
</dbReference>
<dbReference type="PRINTS" id="PR00332">
    <property type="entry name" value="HISTRIAD"/>
</dbReference>
<feature type="short sequence motif" description="Histidine triad motif" evidence="2 3">
    <location>
        <begin position="97"/>
        <end position="101"/>
    </location>
</feature>
<proteinExistence type="predicted"/>
<evidence type="ECO:0000313" key="6">
    <source>
        <dbReference type="Proteomes" id="UP000244064"/>
    </source>
</evidence>
<evidence type="ECO:0000256" key="3">
    <source>
        <dbReference type="PROSITE-ProRule" id="PRU00464"/>
    </source>
</evidence>
<feature type="active site" description="Tele-AMP-histidine intermediate" evidence="1">
    <location>
        <position position="99"/>
    </location>
</feature>
<organism evidence="5 6">
    <name type="scientific">Pseudomonas mangrovi</name>
    <dbReference type="NCBI Taxonomy" id="2161748"/>
    <lineage>
        <taxon>Bacteria</taxon>
        <taxon>Pseudomonadati</taxon>
        <taxon>Pseudomonadota</taxon>
        <taxon>Gammaproteobacteria</taxon>
        <taxon>Pseudomonadales</taxon>
        <taxon>Pseudomonadaceae</taxon>
        <taxon>Pseudomonas</taxon>
    </lineage>
</organism>
<name>A0A2T5P630_9PSED</name>
<keyword evidence="6" id="KW-1185">Reference proteome</keyword>
<dbReference type="Gene3D" id="3.30.428.10">
    <property type="entry name" value="HIT-like"/>
    <property type="match status" value="1"/>
</dbReference>
<evidence type="ECO:0000259" key="4">
    <source>
        <dbReference type="PROSITE" id="PS51084"/>
    </source>
</evidence>
<feature type="domain" description="HIT" evidence="4">
    <location>
        <begin position="4"/>
        <end position="112"/>
    </location>
</feature>
<dbReference type="InterPro" id="IPR011146">
    <property type="entry name" value="HIT-like"/>
</dbReference>
<comment type="caution">
    <text evidence="5">The sequence shown here is derived from an EMBL/GenBank/DDBJ whole genome shotgun (WGS) entry which is preliminary data.</text>
</comment>
<sequence length="151" mass="17046">MDCVFCAIVEDRLPALTIHEDSHFLVLLDIYPLRPAHVLIVSREHAPYLHDLSSAARDRLLVLADGICRVMRSAGHGISGINLLLNDGPASNQHVPHLHLHLIPRRKGDVPALLWRILTRFLPLGRKRLQARMEREAQLLRQSLREAFGGV</sequence>
<dbReference type="PANTHER" id="PTHR46648:SF1">
    <property type="entry name" value="ADENOSINE 5'-MONOPHOSPHORAMIDASE HNT1"/>
    <property type="match status" value="1"/>
</dbReference>
<dbReference type="InterPro" id="IPR036265">
    <property type="entry name" value="HIT-like_sf"/>
</dbReference>
<dbReference type="PROSITE" id="PS00892">
    <property type="entry name" value="HIT_1"/>
    <property type="match status" value="1"/>
</dbReference>
<evidence type="ECO:0000256" key="1">
    <source>
        <dbReference type="PIRSR" id="PIRSR601310-1"/>
    </source>
</evidence>
<evidence type="ECO:0000256" key="2">
    <source>
        <dbReference type="PIRSR" id="PIRSR601310-3"/>
    </source>
</evidence>
<dbReference type="PROSITE" id="PS51084">
    <property type="entry name" value="HIT_2"/>
    <property type="match status" value="1"/>
</dbReference>
<dbReference type="OrthoDB" id="9784774at2"/>
<gene>
    <name evidence="5" type="ORF">DBO85_12660</name>
</gene>
<dbReference type="InterPro" id="IPR019808">
    <property type="entry name" value="Histidine_triad_CS"/>
</dbReference>
<dbReference type="SUPFAM" id="SSF54197">
    <property type="entry name" value="HIT-like"/>
    <property type="match status" value="1"/>
</dbReference>
<dbReference type="EMBL" id="QASN01000020">
    <property type="protein sequence ID" value="PTU73199.1"/>
    <property type="molecule type" value="Genomic_DNA"/>
</dbReference>
<protein>
    <submittedName>
        <fullName evidence="5">HIT family protein</fullName>
    </submittedName>
</protein>
<evidence type="ECO:0000313" key="5">
    <source>
        <dbReference type="EMBL" id="PTU73199.1"/>
    </source>
</evidence>
<accession>A0A2T5P630</accession>
<dbReference type="Proteomes" id="UP000244064">
    <property type="component" value="Unassembled WGS sequence"/>
</dbReference>
<dbReference type="PANTHER" id="PTHR46648">
    <property type="entry name" value="HIT FAMILY PROTEIN 1"/>
    <property type="match status" value="1"/>
</dbReference>
<dbReference type="InterPro" id="IPR001310">
    <property type="entry name" value="Histidine_triad_HIT"/>
</dbReference>
<dbReference type="Pfam" id="PF01230">
    <property type="entry name" value="HIT"/>
    <property type="match status" value="1"/>
</dbReference>
<dbReference type="GO" id="GO:0009117">
    <property type="term" value="P:nucleotide metabolic process"/>
    <property type="evidence" value="ECO:0007669"/>
    <property type="project" value="TreeGrafter"/>
</dbReference>
<reference evidence="5 6" key="1">
    <citation type="submission" date="2018-04" db="EMBL/GenBank/DDBJ databases">
        <title>Pseudomonas sp. nov., isolated from mangrove soil.</title>
        <authorList>
            <person name="Chen C."/>
        </authorList>
    </citation>
    <scope>NUCLEOTIDE SEQUENCE [LARGE SCALE GENOMIC DNA]</scope>
    <source>
        <strain evidence="5 6">TC-11</strain>
    </source>
</reference>